<keyword evidence="2" id="KW-1185">Reference proteome</keyword>
<dbReference type="AlphaFoldDB" id="A0A812LXN1"/>
<protein>
    <submittedName>
        <fullName evidence="1">Uncharacterized protein</fullName>
    </submittedName>
</protein>
<evidence type="ECO:0000313" key="2">
    <source>
        <dbReference type="Proteomes" id="UP000604046"/>
    </source>
</evidence>
<dbReference type="Proteomes" id="UP000604046">
    <property type="component" value="Unassembled WGS sequence"/>
</dbReference>
<dbReference type="EMBL" id="CAJNDS010001236">
    <property type="protein sequence ID" value="CAE7253004.1"/>
    <property type="molecule type" value="Genomic_DNA"/>
</dbReference>
<evidence type="ECO:0000313" key="1">
    <source>
        <dbReference type="EMBL" id="CAE7253004.1"/>
    </source>
</evidence>
<sequence length="256" mass="27800">MATSGYIINTCAKFAPATVATVETPTDVLSPTDLLLPQSCTRLQLPEWPSRSGLRIVLATAAIGSQKPAVCLAPFAVHHPATRAIDCKSRYTDKSTIAFLAPVCGTLTTGPMRSSASETRLRRRAEKAGQSGELAGGSYEIMKTSGVEWTLMFKAADDFARKNGLRKLGDSKAAVSKMAAFYPADEAFRGVRDWLDARGLRRHFPAVNQWCKEMGAEDIIDLIENTEEIAELLGDALNENERAALCGRRFSEGRTS</sequence>
<comment type="caution">
    <text evidence="1">The sequence shown here is derived from an EMBL/GenBank/DDBJ whole genome shotgun (WGS) entry which is preliminary data.</text>
</comment>
<name>A0A812LXN1_9DINO</name>
<dbReference type="OrthoDB" id="440567at2759"/>
<gene>
    <name evidence="1" type="ORF">SNAT2548_LOCUS12683</name>
</gene>
<reference evidence="1" key="1">
    <citation type="submission" date="2021-02" db="EMBL/GenBank/DDBJ databases">
        <authorList>
            <person name="Dougan E. K."/>
            <person name="Rhodes N."/>
            <person name="Thang M."/>
            <person name="Chan C."/>
        </authorList>
    </citation>
    <scope>NUCLEOTIDE SEQUENCE</scope>
</reference>
<organism evidence="1 2">
    <name type="scientific">Symbiodinium natans</name>
    <dbReference type="NCBI Taxonomy" id="878477"/>
    <lineage>
        <taxon>Eukaryota</taxon>
        <taxon>Sar</taxon>
        <taxon>Alveolata</taxon>
        <taxon>Dinophyceae</taxon>
        <taxon>Suessiales</taxon>
        <taxon>Symbiodiniaceae</taxon>
        <taxon>Symbiodinium</taxon>
    </lineage>
</organism>
<accession>A0A812LXN1</accession>
<proteinExistence type="predicted"/>